<comment type="similarity">
    <text evidence="1 6">Belongs to the universal ribosomal protein uS17 family.</text>
</comment>
<dbReference type="InterPro" id="IPR019984">
    <property type="entry name" value="Ribosomal_uS17_bact/chlr"/>
</dbReference>
<dbReference type="InterPro" id="IPR000266">
    <property type="entry name" value="Ribosomal_uS17"/>
</dbReference>
<comment type="function">
    <text evidence="6">One of the primary rRNA binding proteins, it binds specifically to the 5'-end of 16S ribosomal RNA.</text>
</comment>
<dbReference type="PRINTS" id="PR00973">
    <property type="entry name" value="RIBOSOMALS17"/>
</dbReference>
<sequence>MERNLRKERVGIVVSDKMDKTVVVAVTDKSIHPVYKKTITKTRRFKAHDEENECGIGDKVRIVETRKLSKDKNWRVAEIVEKAK</sequence>
<keyword evidence="3 6" id="KW-0694">RNA-binding</keyword>
<protein>
    <recommendedName>
        <fullName evidence="6">Small ribosomal subunit protein uS17</fullName>
    </recommendedName>
</protein>
<gene>
    <name evidence="6 7" type="primary">rpsQ</name>
    <name evidence="7" type="ORF">H9797_05070</name>
</gene>
<keyword evidence="5 6" id="KW-0687">Ribonucleoprotein</keyword>
<dbReference type="Proteomes" id="UP000824221">
    <property type="component" value="Unassembled WGS sequence"/>
</dbReference>
<accession>A0A9D2KGF5</accession>
<organism evidence="7 8">
    <name type="scientific">Candidatus Gallimonas gallistercoris</name>
    <dbReference type="NCBI Taxonomy" id="2838602"/>
    <lineage>
        <taxon>Bacteria</taxon>
        <taxon>Bacillati</taxon>
        <taxon>Bacillota</taxon>
        <taxon>Clostridia</taxon>
        <taxon>Candidatus Gallimonas</taxon>
    </lineage>
</organism>
<dbReference type="GO" id="GO:0022627">
    <property type="term" value="C:cytosolic small ribosomal subunit"/>
    <property type="evidence" value="ECO:0007669"/>
    <property type="project" value="UniProtKB-UniRule"/>
</dbReference>
<dbReference type="HAMAP" id="MF_01345_B">
    <property type="entry name" value="Ribosomal_uS17_B"/>
    <property type="match status" value="1"/>
</dbReference>
<dbReference type="PANTHER" id="PTHR10744">
    <property type="entry name" value="40S RIBOSOMAL PROTEIN S11 FAMILY MEMBER"/>
    <property type="match status" value="1"/>
</dbReference>
<name>A0A9D2KGF5_9FIRM</name>
<dbReference type="PANTHER" id="PTHR10744:SF1">
    <property type="entry name" value="SMALL RIBOSOMAL SUBUNIT PROTEIN US17M"/>
    <property type="match status" value="1"/>
</dbReference>
<dbReference type="NCBIfam" id="TIGR03635">
    <property type="entry name" value="uS17_bact"/>
    <property type="match status" value="1"/>
</dbReference>
<evidence type="ECO:0000256" key="1">
    <source>
        <dbReference type="ARBA" id="ARBA00010254"/>
    </source>
</evidence>
<evidence type="ECO:0000256" key="6">
    <source>
        <dbReference type="HAMAP-Rule" id="MF_01345"/>
    </source>
</evidence>
<keyword evidence="2 6" id="KW-0699">rRNA-binding</keyword>
<reference evidence="7" key="2">
    <citation type="submission" date="2021-04" db="EMBL/GenBank/DDBJ databases">
        <authorList>
            <person name="Gilroy R."/>
        </authorList>
    </citation>
    <scope>NUCLEOTIDE SEQUENCE</scope>
    <source>
        <strain evidence="7">CHK156-179</strain>
    </source>
</reference>
<dbReference type="AlphaFoldDB" id="A0A9D2KGF5"/>
<dbReference type="EMBL" id="DXAJ01000078">
    <property type="protein sequence ID" value="HJA02732.1"/>
    <property type="molecule type" value="Genomic_DNA"/>
</dbReference>
<evidence type="ECO:0000256" key="5">
    <source>
        <dbReference type="ARBA" id="ARBA00023274"/>
    </source>
</evidence>
<comment type="caution">
    <text evidence="7">The sequence shown here is derived from an EMBL/GenBank/DDBJ whole genome shotgun (WGS) entry which is preliminary data.</text>
</comment>
<proteinExistence type="inferred from homology"/>
<keyword evidence="4 6" id="KW-0689">Ribosomal protein</keyword>
<dbReference type="Gene3D" id="2.40.50.140">
    <property type="entry name" value="Nucleic acid-binding proteins"/>
    <property type="match status" value="1"/>
</dbReference>
<dbReference type="Pfam" id="PF00366">
    <property type="entry name" value="Ribosomal_S17"/>
    <property type="match status" value="1"/>
</dbReference>
<reference evidence="7" key="1">
    <citation type="journal article" date="2021" name="PeerJ">
        <title>Extensive microbial diversity within the chicken gut microbiome revealed by metagenomics and culture.</title>
        <authorList>
            <person name="Gilroy R."/>
            <person name="Ravi A."/>
            <person name="Getino M."/>
            <person name="Pursley I."/>
            <person name="Horton D.L."/>
            <person name="Alikhan N.F."/>
            <person name="Baker D."/>
            <person name="Gharbi K."/>
            <person name="Hall N."/>
            <person name="Watson M."/>
            <person name="Adriaenssens E.M."/>
            <person name="Foster-Nyarko E."/>
            <person name="Jarju S."/>
            <person name="Secka A."/>
            <person name="Antonio M."/>
            <person name="Oren A."/>
            <person name="Chaudhuri R.R."/>
            <person name="La Ragione R."/>
            <person name="Hildebrand F."/>
            <person name="Pallen M.J."/>
        </authorList>
    </citation>
    <scope>NUCLEOTIDE SEQUENCE</scope>
    <source>
        <strain evidence="7">CHK156-179</strain>
    </source>
</reference>
<comment type="subunit">
    <text evidence="6">Part of the 30S ribosomal subunit.</text>
</comment>
<dbReference type="NCBIfam" id="NF004123">
    <property type="entry name" value="PRK05610.1"/>
    <property type="match status" value="1"/>
</dbReference>
<dbReference type="SUPFAM" id="SSF50249">
    <property type="entry name" value="Nucleic acid-binding proteins"/>
    <property type="match status" value="1"/>
</dbReference>
<evidence type="ECO:0000256" key="2">
    <source>
        <dbReference type="ARBA" id="ARBA00022730"/>
    </source>
</evidence>
<dbReference type="GO" id="GO:0003735">
    <property type="term" value="F:structural constituent of ribosome"/>
    <property type="evidence" value="ECO:0007669"/>
    <property type="project" value="UniProtKB-UniRule"/>
</dbReference>
<evidence type="ECO:0000313" key="7">
    <source>
        <dbReference type="EMBL" id="HJA02732.1"/>
    </source>
</evidence>
<evidence type="ECO:0000256" key="3">
    <source>
        <dbReference type="ARBA" id="ARBA00022884"/>
    </source>
</evidence>
<dbReference type="GO" id="GO:0019843">
    <property type="term" value="F:rRNA binding"/>
    <property type="evidence" value="ECO:0007669"/>
    <property type="project" value="UniProtKB-UniRule"/>
</dbReference>
<dbReference type="CDD" id="cd00364">
    <property type="entry name" value="Ribosomal_uS17"/>
    <property type="match status" value="1"/>
</dbReference>
<evidence type="ECO:0000256" key="4">
    <source>
        <dbReference type="ARBA" id="ARBA00022980"/>
    </source>
</evidence>
<dbReference type="InterPro" id="IPR012340">
    <property type="entry name" value="NA-bd_OB-fold"/>
</dbReference>
<evidence type="ECO:0000313" key="8">
    <source>
        <dbReference type="Proteomes" id="UP000824221"/>
    </source>
</evidence>
<dbReference type="FunFam" id="2.40.50.140:FF:000123">
    <property type="entry name" value="30S ribosomal protein S17"/>
    <property type="match status" value="1"/>
</dbReference>
<dbReference type="GO" id="GO:0006412">
    <property type="term" value="P:translation"/>
    <property type="evidence" value="ECO:0007669"/>
    <property type="project" value="UniProtKB-UniRule"/>
</dbReference>